<evidence type="ECO:0000259" key="9">
    <source>
        <dbReference type="Pfam" id="PF06747"/>
    </source>
</evidence>
<evidence type="ECO:0000256" key="8">
    <source>
        <dbReference type="ARBA" id="ARBA00023284"/>
    </source>
</evidence>
<dbReference type="InterPro" id="IPR010625">
    <property type="entry name" value="CHCH"/>
</dbReference>
<dbReference type="Gene3D" id="1.10.287.2900">
    <property type="match status" value="1"/>
</dbReference>
<organism evidence="10 11">
    <name type="scientific">Frieseomelitta varia</name>
    <dbReference type="NCBI Taxonomy" id="561572"/>
    <lineage>
        <taxon>Eukaryota</taxon>
        <taxon>Metazoa</taxon>
        <taxon>Ecdysozoa</taxon>
        <taxon>Arthropoda</taxon>
        <taxon>Hexapoda</taxon>
        <taxon>Insecta</taxon>
        <taxon>Pterygota</taxon>
        <taxon>Neoptera</taxon>
        <taxon>Endopterygota</taxon>
        <taxon>Hymenoptera</taxon>
        <taxon>Apocrita</taxon>
        <taxon>Aculeata</taxon>
        <taxon>Apoidea</taxon>
        <taxon>Anthophila</taxon>
        <taxon>Apidae</taxon>
        <taxon>Frieseomelitta</taxon>
    </lineage>
</organism>
<feature type="domain" description="CHCH" evidence="9">
    <location>
        <begin position="59"/>
        <end position="93"/>
    </location>
</feature>
<keyword evidence="2" id="KW-0813">Transport</keyword>
<dbReference type="PANTHER" id="PTHR21622:SF0">
    <property type="entry name" value="COILED-COIL-HELIX-COILED-COIL-HELIX DOMAIN CONTAINING 4"/>
    <property type="match status" value="1"/>
</dbReference>
<dbReference type="GO" id="GO:0015035">
    <property type="term" value="F:protein-disulfide reductase activity"/>
    <property type="evidence" value="ECO:0007669"/>
    <property type="project" value="InterPro"/>
</dbReference>
<dbReference type="AlphaFoldDB" id="A0A833S147"/>
<keyword evidence="7" id="KW-1015">Disulfide bond</keyword>
<protein>
    <recommendedName>
        <fullName evidence="9">CHCH domain-containing protein</fullName>
    </recommendedName>
</protein>
<dbReference type="GO" id="GO:0045041">
    <property type="term" value="P:protein import into mitochondrial intermembrane space"/>
    <property type="evidence" value="ECO:0007669"/>
    <property type="project" value="InterPro"/>
</dbReference>
<evidence type="ECO:0000313" key="10">
    <source>
        <dbReference type="EMBL" id="KAF3425136.1"/>
    </source>
</evidence>
<keyword evidence="3" id="KW-0653">Protein transport</keyword>
<dbReference type="PROSITE" id="PS51808">
    <property type="entry name" value="CHCH"/>
    <property type="match status" value="1"/>
</dbReference>
<gene>
    <name evidence="10" type="ORF">E2986_06352</name>
</gene>
<reference evidence="10" key="1">
    <citation type="submission" date="2019-11" db="EMBL/GenBank/DDBJ databases">
        <title>The nuclear and mitochondrial genomes of Frieseomelitta varia - a highly eusocial stingless bee (Meliponini) with a permanently sterile worker caste.</title>
        <authorList>
            <person name="Freitas F.C.P."/>
            <person name="Lourenco A.P."/>
            <person name="Nunes F.M.F."/>
            <person name="Paschoal A.R."/>
            <person name="Abreu F.C.P."/>
            <person name="Barbin F.O."/>
            <person name="Bataglia L."/>
            <person name="Cardoso-Junior C.A.M."/>
            <person name="Cervoni M.S."/>
            <person name="Silva S.R."/>
            <person name="Dalarmi F."/>
            <person name="Del Lama M.A."/>
            <person name="Depintor T.S."/>
            <person name="Ferreira K.M."/>
            <person name="Goria P.S."/>
            <person name="Jaskot M.C."/>
            <person name="Lago D.C."/>
            <person name="Luna-Lucena D."/>
            <person name="Moda L.M."/>
            <person name="Nascimento L."/>
            <person name="Pedrino M."/>
            <person name="Rabico F.O."/>
            <person name="Sanches F.C."/>
            <person name="Santos D.E."/>
            <person name="Santos C.G."/>
            <person name="Vieira J."/>
            <person name="Lopes T.F."/>
            <person name="Barchuk A.R."/>
            <person name="Hartfelder K."/>
            <person name="Simoes Z.L.P."/>
            <person name="Bitondi M.M.G."/>
            <person name="Pinheiro D.G."/>
        </authorList>
    </citation>
    <scope>NUCLEOTIDE SEQUENCE</scope>
    <source>
        <strain evidence="10">USP_RPSP 00005682</strain>
        <tissue evidence="10">Whole individual</tissue>
    </source>
</reference>
<evidence type="ECO:0000256" key="4">
    <source>
        <dbReference type="ARBA" id="ARBA00023002"/>
    </source>
</evidence>
<keyword evidence="5" id="KW-0811">Translocation</keyword>
<name>A0A833S147_9HYME</name>
<dbReference type="GO" id="GO:0005758">
    <property type="term" value="C:mitochondrial intermembrane space"/>
    <property type="evidence" value="ECO:0007669"/>
    <property type="project" value="TreeGrafter"/>
</dbReference>
<sequence>MPFIHKDGKDTIIFASKEDHATPSKIELPEPEPSPGLLLSSGEINWNCPCLGGMATGPCGLEFREAFSCFHYSTAEPKGSDCYDAFKTMQTCMVQYPALYGKKEGSLEDLEDEDPMEEHAKNLEVDNKGSHLESKVKELPHTSSVETGIEQSNANIGRINFSGLNETRSLKFMNKG</sequence>
<dbReference type="EMBL" id="WNWW01000417">
    <property type="protein sequence ID" value="KAF3425136.1"/>
    <property type="molecule type" value="Genomic_DNA"/>
</dbReference>
<evidence type="ECO:0000256" key="5">
    <source>
        <dbReference type="ARBA" id="ARBA00023010"/>
    </source>
</evidence>
<evidence type="ECO:0000256" key="6">
    <source>
        <dbReference type="ARBA" id="ARBA00023128"/>
    </source>
</evidence>
<dbReference type="PANTHER" id="PTHR21622">
    <property type="entry name" value="COILED-COIL-HELIX-COILED-COIL-HELIX DOMAIN CONTAINING 4"/>
    <property type="match status" value="1"/>
</dbReference>
<keyword evidence="4" id="KW-0560">Oxidoreductase</keyword>
<evidence type="ECO:0000256" key="7">
    <source>
        <dbReference type="ARBA" id="ARBA00023157"/>
    </source>
</evidence>
<accession>A0A833S147</accession>
<proteinExistence type="predicted"/>
<keyword evidence="11" id="KW-1185">Reference proteome</keyword>
<evidence type="ECO:0000256" key="2">
    <source>
        <dbReference type="ARBA" id="ARBA00022448"/>
    </source>
</evidence>
<keyword evidence="8" id="KW-0676">Redox-active center</keyword>
<dbReference type="Pfam" id="PF06747">
    <property type="entry name" value="CHCH"/>
    <property type="match status" value="1"/>
</dbReference>
<comment type="subcellular location">
    <subcellularLocation>
        <location evidence="1">Mitochondrion</location>
    </subcellularLocation>
</comment>
<comment type="caution">
    <text evidence="10">The sequence shown here is derived from an EMBL/GenBank/DDBJ whole genome shotgun (WGS) entry which is preliminary data.</text>
</comment>
<evidence type="ECO:0000256" key="1">
    <source>
        <dbReference type="ARBA" id="ARBA00004173"/>
    </source>
</evidence>
<evidence type="ECO:0000256" key="3">
    <source>
        <dbReference type="ARBA" id="ARBA00022927"/>
    </source>
</evidence>
<dbReference type="Proteomes" id="UP000655588">
    <property type="component" value="Unassembled WGS sequence"/>
</dbReference>
<keyword evidence="6" id="KW-0496">Mitochondrion</keyword>
<evidence type="ECO:0000313" key="11">
    <source>
        <dbReference type="Proteomes" id="UP000655588"/>
    </source>
</evidence>
<dbReference type="InterPro" id="IPR039289">
    <property type="entry name" value="CHCHD4"/>
</dbReference>